<keyword evidence="1" id="KW-0472">Membrane</keyword>
<dbReference type="PANTHER" id="PTHR38766:SF1">
    <property type="entry name" value="FLAGELLAR PROTEIN FLIO"/>
    <property type="match status" value="1"/>
</dbReference>
<dbReference type="OrthoDB" id="8456606at2"/>
<evidence type="ECO:0000313" key="2">
    <source>
        <dbReference type="EMBL" id="ABS64178.1"/>
    </source>
</evidence>
<name>A7HW95_PARL1</name>
<protein>
    <recommendedName>
        <fullName evidence="4">Flagellar biosynthesis protein FliO</fullName>
    </recommendedName>
</protein>
<keyword evidence="1" id="KW-0812">Transmembrane</keyword>
<evidence type="ECO:0000256" key="1">
    <source>
        <dbReference type="SAM" id="Phobius"/>
    </source>
</evidence>
<dbReference type="PANTHER" id="PTHR38766">
    <property type="entry name" value="FLAGELLAR PROTEIN FLIO"/>
    <property type="match status" value="1"/>
</dbReference>
<reference evidence="2 3" key="1">
    <citation type="journal article" date="2011" name="Stand. Genomic Sci.">
        <title>Complete genome sequence of Parvibaculum lavamentivorans type strain (DS-1(T)).</title>
        <authorList>
            <person name="Schleheck D."/>
            <person name="Weiss M."/>
            <person name="Pitluck S."/>
            <person name="Bruce D."/>
            <person name="Land M.L."/>
            <person name="Han S."/>
            <person name="Saunders E."/>
            <person name="Tapia R."/>
            <person name="Detter C."/>
            <person name="Brettin T."/>
            <person name="Han J."/>
            <person name="Woyke T."/>
            <person name="Goodwin L."/>
            <person name="Pennacchio L."/>
            <person name="Nolan M."/>
            <person name="Cook A.M."/>
            <person name="Kjelleberg S."/>
            <person name="Thomas T."/>
        </authorList>
    </citation>
    <scope>NUCLEOTIDE SEQUENCE [LARGE SCALE GENOMIC DNA]</scope>
    <source>
        <strain evidence="3">DS-1 / DSM 13023 / NCIMB 13966</strain>
    </source>
</reference>
<dbReference type="InterPro" id="IPR052205">
    <property type="entry name" value="FliO/MopB"/>
</dbReference>
<keyword evidence="1" id="KW-1133">Transmembrane helix</keyword>
<gene>
    <name evidence="2" type="ordered locus">Plav_2569</name>
</gene>
<organism evidence="2 3">
    <name type="scientific">Parvibaculum lavamentivorans (strain DS-1 / DSM 13023 / NCIMB 13966)</name>
    <dbReference type="NCBI Taxonomy" id="402881"/>
    <lineage>
        <taxon>Bacteria</taxon>
        <taxon>Pseudomonadati</taxon>
        <taxon>Pseudomonadota</taxon>
        <taxon>Alphaproteobacteria</taxon>
        <taxon>Hyphomicrobiales</taxon>
        <taxon>Parvibaculaceae</taxon>
        <taxon>Parvibaculum</taxon>
    </lineage>
</organism>
<dbReference type="HOGENOM" id="CLU_148589_1_1_5"/>
<dbReference type="EMBL" id="CP000774">
    <property type="protein sequence ID" value="ABS64178.1"/>
    <property type="molecule type" value="Genomic_DNA"/>
</dbReference>
<feature type="transmembrane region" description="Helical" evidence="1">
    <location>
        <begin position="6"/>
        <end position="27"/>
    </location>
</feature>
<dbReference type="RefSeq" id="WP_012111490.1">
    <property type="nucleotide sequence ID" value="NC_009719.1"/>
</dbReference>
<evidence type="ECO:0000313" key="3">
    <source>
        <dbReference type="Proteomes" id="UP000006377"/>
    </source>
</evidence>
<dbReference type="STRING" id="402881.Plav_2569"/>
<dbReference type="KEGG" id="pla:Plav_2569"/>
<accession>A7HW95</accession>
<keyword evidence="3" id="KW-1185">Reference proteome</keyword>
<dbReference type="eggNOG" id="COG3190">
    <property type="taxonomic scope" value="Bacteria"/>
</dbReference>
<sequence length="124" mass="13526">MDFSEIFRFVAALAFIIGLIGLCAVLAKRFGLVPGGVTAPGSQRRLGIVEVKQIDPKHRLVLIRRDGKEHLLLTGGDHPLLVETGIEAPVPAEVAPAEAAPVLPFERPAAQFQRIVDFIRERRA</sequence>
<dbReference type="AlphaFoldDB" id="A7HW95"/>
<proteinExistence type="predicted"/>
<evidence type="ECO:0008006" key="4">
    <source>
        <dbReference type="Google" id="ProtNLM"/>
    </source>
</evidence>
<dbReference type="Proteomes" id="UP000006377">
    <property type="component" value="Chromosome"/>
</dbReference>